<dbReference type="AlphaFoldDB" id="A0A2U0UNN9"/>
<evidence type="ECO:0000256" key="4">
    <source>
        <dbReference type="ARBA" id="ARBA00023295"/>
    </source>
</evidence>
<dbReference type="Gene3D" id="3.20.20.80">
    <property type="entry name" value="Glycosidases"/>
    <property type="match status" value="1"/>
</dbReference>
<dbReference type="SUPFAM" id="SSF51445">
    <property type="entry name" value="(Trans)glycosidases"/>
    <property type="match status" value="1"/>
</dbReference>
<dbReference type="Gene3D" id="2.20.110.10">
    <property type="entry name" value="Histone H3 K4-specific methyltransferase SET7/9 N-terminal domain"/>
    <property type="match status" value="1"/>
</dbReference>
<accession>A0A2U0UNN9</accession>
<dbReference type="GO" id="GO:0009253">
    <property type="term" value="P:peptidoglycan catabolic process"/>
    <property type="evidence" value="ECO:0007669"/>
    <property type="project" value="InterPro"/>
</dbReference>
<dbReference type="SUPFAM" id="SSF82185">
    <property type="entry name" value="Histone H3 K4-specific methyltransferase SET7/9 N-terminal domain"/>
    <property type="match status" value="2"/>
</dbReference>
<dbReference type="Pfam" id="PF02493">
    <property type="entry name" value="MORN"/>
    <property type="match status" value="4"/>
</dbReference>
<dbReference type="GO" id="GO:0016998">
    <property type="term" value="P:cell wall macromolecule catabolic process"/>
    <property type="evidence" value="ECO:0007669"/>
    <property type="project" value="InterPro"/>
</dbReference>
<evidence type="ECO:0000313" key="6">
    <source>
        <dbReference type="Proteomes" id="UP000245870"/>
    </source>
</evidence>
<dbReference type="OrthoDB" id="1082528at2"/>
<dbReference type="RefSeq" id="WP_116615428.1">
    <property type="nucleotide sequence ID" value="NZ_QENY01000001.1"/>
</dbReference>
<evidence type="ECO:0000256" key="1">
    <source>
        <dbReference type="ARBA" id="ARBA00010646"/>
    </source>
</evidence>
<evidence type="ECO:0000256" key="3">
    <source>
        <dbReference type="ARBA" id="ARBA00022801"/>
    </source>
</evidence>
<dbReference type="GO" id="GO:0003796">
    <property type="term" value="F:lysozyme activity"/>
    <property type="evidence" value="ECO:0007669"/>
    <property type="project" value="InterPro"/>
</dbReference>
<keyword evidence="3" id="KW-0378">Hydrolase</keyword>
<dbReference type="InterPro" id="IPR017853">
    <property type="entry name" value="GH"/>
</dbReference>
<keyword evidence="4" id="KW-0326">Glycosidase</keyword>
<organism evidence="5 6">
    <name type="scientific">Hallella colorans</name>
    <dbReference type="NCBI Taxonomy" id="1703337"/>
    <lineage>
        <taxon>Bacteria</taxon>
        <taxon>Pseudomonadati</taxon>
        <taxon>Bacteroidota</taxon>
        <taxon>Bacteroidia</taxon>
        <taxon>Bacteroidales</taxon>
        <taxon>Prevotellaceae</taxon>
        <taxon>Hallella</taxon>
    </lineage>
</organism>
<comment type="similarity">
    <text evidence="1">Belongs to the glycosyl hydrolase 25 family.</text>
</comment>
<name>A0A2U0UNN9_9BACT</name>
<dbReference type="SMART" id="SM00641">
    <property type="entry name" value="Glyco_25"/>
    <property type="match status" value="1"/>
</dbReference>
<protein>
    <submittedName>
        <fullName evidence="5">Lysozyme</fullName>
    </submittedName>
</protein>
<dbReference type="InterPro" id="IPR003409">
    <property type="entry name" value="MORN"/>
</dbReference>
<dbReference type="Proteomes" id="UP000245870">
    <property type="component" value="Unassembled WGS sequence"/>
</dbReference>
<comment type="caution">
    <text evidence="5">The sequence shown here is derived from an EMBL/GenBank/DDBJ whole genome shotgun (WGS) entry which is preliminary data.</text>
</comment>
<dbReference type="Pfam" id="PF01183">
    <property type="entry name" value="Glyco_hydro_25"/>
    <property type="match status" value="1"/>
</dbReference>
<keyword evidence="2" id="KW-0677">Repeat</keyword>
<evidence type="ECO:0000313" key="5">
    <source>
        <dbReference type="EMBL" id="PVX59248.1"/>
    </source>
</evidence>
<sequence>MNGKTHDTGYKAWIFLAFLTAIMLPCACTIDQSDTTVVTYSNMTYRGETVNGKREGLGALYAGDSLVYSGAWHNNMRHGKGWAIDSLGRKVDAIWDHDTIVTGTRHDSLGVYCGQFDHQLMAHGHGTYRDAEGGIFEGVWRHDKRNGFGFSSQRSLFRVGEWKNNVYKGERLSYSSDRIYGIDISKHQHVKKKKHYKIFWDKLRITHLGTLSKKSINDVVDYKISFIFIKSTEGTSVVNKFYKADYAAARAHGYPVGSYHFFSYHTSGSAQAATFLRHSYFKKGDLPPVLDLEPLPSHVKKMGGAHAMWRRVRAWLYAVERKTGMRPILYVSQMFVNKYLDEAPDIKSGYPVWIARYGEYKPDVKLWIWQLAPDGRVSGIHGDVDINIFNGYSNEFTQWLEKVRMK</sequence>
<reference evidence="5 6" key="1">
    <citation type="submission" date="2018-05" db="EMBL/GenBank/DDBJ databases">
        <title>Genomic Encyclopedia of Type Strains, Phase IV (KMG-IV): sequencing the most valuable type-strain genomes for metagenomic binning, comparative biology and taxonomic classification.</title>
        <authorList>
            <person name="Goeker M."/>
        </authorList>
    </citation>
    <scope>NUCLEOTIDE SEQUENCE [LARGE SCALE GENOMIC DNA]</scope>
    <source>
        <strain evidence="5 6">DSM 100333</strain>
    </source>
</reference>
<dbReference type="InterPro" id="IPR018077">
    <property type="entry name" value="Glyco_hydro_fam25_subgr"/>
</dbReference>
<dbReference type="PROSITE" id="PS51904">
    <property type="entry name" value="GLYCOSYL_HYDROL_F25_2"/>
    <property type="match status" value="1"/>
</dbReference>
<gene>
    <name evidence="5" type="ORF">C7379_10116</name>
</gene>
<dbReference type="EMBL" id="QENY01000001">
    <property type="protein sequence ID" value="PVX59248.1"/>
    <property type="molecule type" value="Genomic_DNA"/>
</dbReference>
<proteinExistence type="inferred from homology"/>
<evidence type="ECO:0000256" key="2">
    <source>
        <dbReference type="ARBA" id="ARBA00022737"/>
    </source>
</evidence>
<keyword evidence="6" id="KW-1185">Reference proteome</keyword>
<dbReference type="PANTHER" id="PTHR34135:SF2">
    <property type="entry name" value="LYSOZYME"/>
    <property type="match status" value="1"/>
</dbReference>
<dbReference type="GO" id="GO:0016052">
    <property type="term" value="P:carbohydrate catabolic process"/>
    <property type="evidence" value="ECO:0007669"/>
    <property type="project" value="TreeGrafter"/>
</dbReference>
<dbReference type="InterPro" id="IPR002053">
    <property type="entry name" value="Glyco_hydro_25"/>
</dbReference>
<dbReference type="PANTHER" id="PTHR34135">
    <property type="entry name" value="LYSOZYME"/>
    <property type="match status" value="1"/>
</dbReference>